<dbReference type="RefSeq" id="YP_009370152.1">
    <property type="nucleotide sequence ID" value="NC_034783.1"/>
</dbReference>
<name>A0A1W5LJT9_9ANNE</name>
<evidence type="ECO:0000256" key="1">
    <source>
        <dbReference type="SAM" id="Phobius"/>
    </source>
</evidence>
<feature type="transmembrane region" description="Helical" evidence="1">
    <location>
        <begin position="125"/>
        <end position="144"/>
    </location>
</feature>
<feature type="signal peptide" evidence="2">
    <location>
        <begin position="1"/>
        <end position="16"/>
    </location>
</feature>
<accession>A0A1W5LJT9</accession>
<keyword evidence="1" id="KW-0812">Transmembrane</keyword>
<dbReference type="GeneID" id="32891656"/>
<keyword evidence="1" id="KW-1133">Transmembrane helix</keyword>
<keyword evidence="2" id="KW-0732">Signal</keyword>
<reference evidence="3" key="1">
    <citation type="submission" date="2015-11" db="EMBL/GenBank/DDBJ databases">
        <title>The complete mitochondrial genome of the earthworm Pontoscolex corethrurus (Glossoscolecidae, Oligochaeta).</title>
        <authorList>
            <person name="Cunha L."/>
            <person name="Montiel R."/>
            <person name="Dupont L."/>
            <person name="da Silva E."/>
            <person name="Taheri S."/>
            <person name="Stanton D."/>
            <person name="Brown G."/>
            <person name="Morgan A.J."/>
            <person name="Rodrigues A."/>
            <person name="Kille P."/>
        </authorList>
    </citation>
    <scope>NUCLEOTIDE SEQUENCE</scope>
</reference>
<dbReference type="CTD" id="4541"/>
<feature type="transmembrane region" description="Helical" evidence="1">
    <location>
        <begin position="83"/>
        <end position="99"/>
    </location>
</feature>
<proteinExistence type="predicted"/>
<keyword evidence="3" id="KW-0496">Mitochondrion</keyword>
<sequence length="155" mass="17289">MIFSMFSMILLSSTLSILIAPTPITLGIIVLTMSLTLAILFNLMMSTWFAFLIFLIYIGGMLVIFSYFLALTPNQQMSSGNQTTYFLLTASMITLLLTLNKQQPTYHLLTGQGFSFLYMKSNTPVLILLASILLLTMIIVVNLTSRSKGPLRPFN</sequence>
<dbReference type="AlphaFoldDB" id="A0A1W5LJT9"/>
<feature type="chain" id="PRO_5012213165" evidence="2">
    <location>
        <begin position="17"/>
        <end position="155"/>
    </location>
</feature>
<geneLocation type="mitochondrion" evidence="3"/>
<organism evidence="3">
    <name type="scientific">Pontoscolex corethrurus</name>
    <dbReference type="NCBI Taxonomy" id="195581"/>
    <lineage>
        <taxon>Eukaryota</taxon>
        <taxon>Metazoa</taxon>
        <taxon>Spiralia</taxon>
        <taxon>Lophotrochozoa</taxon>
        <taxon>Annelida</taxon>
        <taxon>Clitellata</taxon>
        <taxon>Oligochaeta</taxon>
        <taxon>Crassiclitellata</taxon>
        <taxon>Lumbricina</taxon>
        <taxon>Glossoscolecidae</taxon>
        <taxon>Pontoscolex</taxon>
    </lineage>
</organism>
<gene>
    <name evidence="3" type="primary">ND6</name>
</gene>
<dbReference type="EMBL" id="KT988053">
    <property type="protein sequence ID" value="ANJ60056.1"/>
    <property type="molecule type" value="Genomic_DNA"/>
</dbReference>
<protein>
    <submittedName>
        <fullName evidence="3">NADH dehydrogenase subunit 6</fullName>
    </submittedName>
</protein>
<evidence type="ECO:0000256" key="2">
    <source>
        <dbReference type="SAM" id="SignalP"/>
    </source>
</evidence>
<feature type="transmembrane region" description="Helical" evidence="1">
    <location>
        <begin position="48"/>
        <end position="71"/>
    </location>
</feature>
<evidence type="ECO:0000313" key="3">
    <source>
        <dbReference type="EMBL" id="ANJ60056.1"/>
    </source>
</evidence>
<keyword evidence="1" id="KW-0472">Membrane</keyword>